<reference evidence="2 3" key="1">
    <citation type="submission" date="2024-10" db="EMBL/GenBank/DDBJ databases">
        <title>The Natural Products Discovery Center: Release of the First 8490 Sequenced Strains for Exploring Actinobacteria Biosynthetic Diversity.</title>
        <authorList>
            <person name="Kalkreuter E."/>
            <person name="Kautsar S.A."/>
            <person name="Yang D."/>
            <person name="Bader C.D."/>
            <person name="Teijaro C.N."/>
            <person name="Fluegel L."/>
            <person name="Davis C.M."/>
            <person name="Simpson J.R."/>
            <person name="Lauterbach L."/>
            <person name="Steele A.D."/>
            <person name="Gui C."/>
            <person name="Meng S."/>
            <person name="Li G."/>
            <person name="Viehrig K."/>
            <person name="Ye F."/>
            <person name="Su P."/>
            <person name="Kiefer A.F."/>
            <person name="Nichols A."/>
            <person name="Cepeda A.J."/>
            <person name="Yan W."/>
            <person name="Fan B."/>
            <person name="Jiang Y."/>
            <person name="Adhikari A."/>
            <person name="Zheng C.-J."/>
            <person name="Schuster L."/>
            <person name="Cowan T.M."/>
            <person name="Smanski M.J."/>
            <person name="Chevrette M.G."/>
            <person name="De Carvalho L.P.S."/>
            <person name="Shen B."/>
        </authorList>
    </citation>
    <scope>NUCLEOTIDE SEQUENCE [LARGE SCALE GENOMIC DNA]</scope>
    <source>
        <strain evidence="2 3">NPDC051599</strain>
    </source>
</reference>
<proteinExistence type="predicted"/>
<comment type="caution">
    <text evidence="2">The sequence shown here is derived from an EMBL/GenBank/DDBJ whole genome shotgun (WGS) entry which is preliminary data.</text>
</comment>
<sequence>MRCGVPEQAINVEQLTDPEFRADNRRFLEEPLPGPTTALGTPGGASGLGPVGVAPS</sequence>
<evidence type="ECO:0000313" key="2">
    <source>
        <dbReference type="EMBL" id="MFI5673150.1"/>
    </source>
</evidence>
<dbReference type="EMBL" id="JBITDC010000001">
    <property type="protein sequence ID" value="MFI5673150.1"/>
    <property type="molecule type" value="Genomic_DNA"/>
</dbReference>
<organism evidence="2 3">
    <name type="scientific">Streptomyces cellulosae</name>
    <dbReference type="NCBI Taxonomy" id="1968"/>
    <lineage>
        <taxon>Bacteria</taxon>
        <taxon>Bacillati</taxon>
        <taxon>Actinomycetota</taxon>
        <taxon>Actinomycetes</taxon>
        <taxon>Kitasatosporales</taxon>
        <taxon>Streptomycetaceae</taxon>
        <taxon>Streptomyces</taxon>
    </lineage>
</organism>
<evidence type="ECO:0000313" key="3">
    <source>
        <dbReference type="Proteomes" id="UP001612415"/>
    </source>
</evidence>
<dbReference type="Proteomes" id="UP001612415">
    <property type="component" value="Unassembled WGS sequence"/>
</dbReference>
<name>A0ABW7XSY4_STRCE</name>
<feature type="region of interest" description="Disordered" evidence="1">
    <location>
        <begin position="29"/>
        <end position="56"/>
    </location>
</feature>
<feature type="compositionally biased region" description="Gly residues" evidence="1">
    <location>
        <begin position="41"/>
        <end position="50"/>
    </location>
</feature>
<evidence type="ECO:0000256" key="1">
    <source>
        <dbReference type="SAM" id="MobiDB-lite"/>
    </source>
</evidence>
<protein>
    <submittedName>
        <fullName evidence="2">Uncharacterized protein</fullName>
    </submittedName>
</protein>
<gene>
    <name evidence="2" type="ORF">ACIA8P_00550</name>
</gene>
<keyword evidence="3" id="KW-1185">Reference proteome</keyword>
<dbReference type="RefSeq" id="WP_398654217.1">
    <property type="nucleotide sequence ID" value="NZ_JBITDC010000001.1"/>
</dbReference>
<accession>A0ABW7XSY4</accession>